<keyword evidence="1" id="KW-0614">Plasmid</keyword>
<dbReference type="AlphaFoldDB" id="E6UJZ2"/>
<dbReference type="HOGENOM" id="CLU_1155709_0_0_9"/>
<evidence type="ECO:0000313" key="2">
    <source>
        <dbReference type="Proteomes" id="UP000006919"/>
    </source>
</evidence>
<reference evidence="2" key="1">
    <citation type="journal article" date="2011" name="J. Bacteriol.">
        <title>Complete genome of the cellulolytic ruminal bacterium Ruminococcus albus 7.</title>
        <authorList>
            <person name="Suen G."/>
            <person name="Stevenson D.M."/>
            <person name="Bruce D.C."/>
            <person name="Chertkov O."/>
            <person name="Copeland A."/>
            <person name="Cheng J.F."/>
            <person name="Detter C."/>
            <person name="Detter J.C."/>
            <person name="Goodwin L.A."/>
            <person name="Han C.S."/>
            <person name="Hauser L.J."/>
            <person name="Ivanova N.N."/>
            <person name="Kyrpides N.C."/>
            <person name="Land M.L."/>
            <person name="Lapidus A."/>
            <person name="Lucas S."/>
            <person name="Ovchinnikova G."/>
            <person name="Pitluck S."/>
            <person name="Tapia R."/>
            <person name="Woyke T."/>
            <person name="Boyum J."/>
            <person name="Mead D."/>
            <person name="Weimer P.J."/>
        </authorList>
    </citation>
    <scope>NUCLEOTIDE SEQUENCE [LARGE SCALE GENOMIC DNA]</scope>
    <source>
        <strain evidence="2">ATCC 27210 / DSM 20455 / JCM 14654 / NCDO 2250 / 7</strain>
        <plasmid evidence="2">pRUMAL01</plasmid>
    </source>
</reference>
<evidence type="ECO:0000313" key="1">
    <source>
        <dbReference type="EMBL" id="ADU23988.1"/>
    </source>
</evidence>
<dbReference type="RefSeq" id="WP_013483537.1">
    <property type="nucleotide sequence ID" value="NC_014824.1"/>
</dbReference>
<gene>
    <name evidence="1" type="ordered locus">Rumal_3546</name>
</gene>
<sequence>MKLFLSLQAVLIAITVILCFHAKSLTDNVGITEMNSIEKIHQSDCDYIAVIHDTEELDDRFTQFDRENADLGTQTYGTAIFIGTPKDSFSFSNSSTFCTIDVDKVIKGNIKTKSINVEIKGGFYYETESEHMERLSDAKDMEIETPAERLFTFDLGGMNFMNPGKKYLIISQTLDLGDKTFYRINGYMISWLCLDKTESKIMKTEYVYSDCFDNEIFTPEQEIIEAFYSKKESILNKYCK</sequence>
<dbReference type="Proteomes" id="UP000006919">
    <property type="component" value="Plasmid pRUMAL01"/>
</dbReference>
<protein>
    <submittedName>
        <fullName evidence="1">Uncharacterized protein</fullName>
    </submittedName>
</protein>
<name>E6UJZ2_RUMA7</name>
<dbReference type="EMBL" id="CP002404">
    <property type="protein sequence ID" value="ADU23988.1"/>
    <property type="molecule type" value="Genomic_DNA"/>
</dbReference>
<accession>E6UJZ2</accession>
<proteinExistence type="predicted"/>
<dbReference type="OrthoDB" id="1715854at2"/>
<dbReference type="eggNOG" id="ENOG50324SN">
    <property type="taxonomic scope" value="Bacteria"/>
</dbReference>
<geneLocation type="plasmid" evidence="1 2">
    <name>pRUMAL01</name>
</geneLocation>
<organism evidence="1 2">
    <name type="scientific">Ruminococcus albus (strain ATCC 27210 / DSM 20455 / JCM 14654 / NCDO 2250 / 7)</name>
    <dbReference type="NCBI Taxonomy" id="697329"/>
    <lineage>
        <taxon>Bacteria</taxon>
        <taxon>Bacillati</taxon>
        <taxon>Bacillota</taxon>
        <taxon>Clostridia</taxon>
        <taxon>Eubacteriales</taxon>
        <taxon>Oscillospiraceae</taxon>
        <taxon>Ruminococcus</taxon>
    </lineage>
</organism>
<dbReference type="KEGG" id="ral:Rumal_3546"/>